<evidence type="ECO:0000313" key="3">
    <source>
        <dbReference type="EMBL" id="CAI2365327.1"/>
    </source>
</evidence>
<evidence type="ECO:0000256" key="2">
    <source>
        <dbReference type="SAM" id="MobiDB-lite"/>
    </source>
</evidence>
<sequence>MEKAGKQPDRKDQNNFSHYYIDFYIEQLRNSIDSERLKNDPDFFKEICHEKINIIEIKKKVDQLPSIQDQKSIINAFESAHSKLAKKKDNLNGTAKKFVSFFILWSRTEQQRINDFNKDHGHELDQYEKDVKLHKENLESMKDDEIIQEIDEIIADIIEDEVETKQQKIAQELCKSIYENCYKIQFNWDPEERRMELMFLLVGDKEEKSTIVSRVVGESEKNPVNQNLTYLINKDCEEVCFAFDPSLKMSSQKFFERTGFQHFNNLISMCNLKNIDTIIFKNFCFNDKQLDKIISLATERLVFNNCKFKEFQQHHQEEKEDKDSSIKSGSNRTDEDGEFDNIDNEECKDVHVTYFDKYLKKYYKPKEEKKEIESIEKYCKNRPLYSLSFIDCSTFGPHNECKQKTKRNYTSSPPSIQPPRSFPSSPNAFNYNPTSTSLKPTHPMTQIIHSLLHKISTEAVQNPAYKGRGLVSLTLKNLRLPDEDYEFLKQGREGDLEMFLVFDEDGARV</sequence>
<comment type="caution">
    <text evidence="3">The sequence shown here is derived from an EMBL/GenBank/DDBJ whole genome shotgun (WGS) entry which is preliminary data.</text>
</comment>
<dbReference type="AlphaFoldDB" id="A0AAD1X8Y5"/>
<proteinExistence type="predicted"/>
<evidence type="ECO:0000256" key="1">
    <source>
        <dbReference type="SAM" id="Coils"/>
    </source>
</evidence>
<feature type="compositionally biased region" description="Basic and acidic residues" evidence="2">
    <location>
        <begin position="314"/>
        <end position="325"/>
    </location>
</feature>
<dbReference type="EMBL" id="CAMPGE010006480">
    <property type="protein sequence ID" value="CAI2365327.1"/>
    <property type="molecule type" value="Genomic_DNA"/>
</dbReference>
<dbReference type="Proteomes" id="UP001295684">
    <property type="component" value="Unassembled WGS sequence"/>
</dbReference>
<keyword evidence="1" id="KW-0175">Coiled coil</keyword>
<protein>
    <submittedName>
        <fullName evidence="3">Uncharacterized protein</fullName>
    </submittedName>
</protein>
<reference evidence="3" key="1">
    <citation type="submission" date="2023-07" db="EMBL/GenBank/DDBJ databases">
        <authorList>
            <consortium name="AG Swart"/>
            <person name="Singh M."/>
            <person name="Singh A."/>
            <person name="Seah K."/>
            <person name="Emmerich C."/>
        </authorList>
    </citation>
    <scope>NUCLEOTIDE SEQUENCE</scope>
    <source>
        <strain evidence="3">DP1</strain>
    </source>
</reference>
<feature type="region of interest" description="Disordered" evidence="2">
    <location>
        <begin position="403"/>
        <end position="426"/>
    </location>
</feature>
<keyword evidence="4" id="KW-1185">Reference proteome</keyword>
<name>A0AAD1X8Y5_EUPCR</name>
<accession>A0AAD1X8Y5</accession>
<evidence type="ECO:0000313" key="4">
    <source>
        <dbReference type="Proteomes" id="UP001295684"/>
    </source>
</evidence>
<feature type="region of interest" description="Disordered" evidence="2">
    <location>
        <begin position="314"/>
        <end position="341"/>
    </location>
</feature>
<feature type="coiled-coil region" evidence="1">
    <location>
        <begin position="117"/>
        <end position="144"/>
    </location>
</feature>
<gene>
    <name evidence="3" type="ORF">ECRASSUSDP1_LOCUS6675</name>
</gene>
<organism evidence="3 4">
    <name type="scientific">Euplotes crassus</name>
    <dbReference type="NCBI Taxonomy" id="5936"/>
    <lineage>
        <taxon>Eukaryota</taxon>
        <taxon>Sar</taxon>
        <taxon>Alveolata</taxon>
        <taxon>Ciliophora</taxon>
        <taxon>Intramacronucleata</taxon>
        <taxon>Spirotrichea</taxon>
        <taxon>Hypotrichia</taxon>
        <taxon>Euplotida</taxon>
        <taxon>Euplotidae</taxon>
        <taxon>Moneuplotes</taxon>
    </lineage>
</organism>